<dbReference type="GeneID" id="89924038"/>
<gene>
    <name evidence="2" type="ORF">LTR77_002691</name>
</gene>
<evidence type="ECO:0000256" key="1">
    <source>
        <dbReference type="SAM" id="MobiDB-lite"/>
    </source>
</evidence>
<feature type="region of interest" description="Disordered" evidence="1">
    <location>
        <begin position="247"/>
        <end position="293"/>
    </location>
</feature>
<dbReference type="PANTHER" id="PTHR42048:SF1">
    <property type="entry name" value="ARS-BINDING PROTEIN 2"/>
    <property type="match status" value="1"/>
</dbReference>
<dbReference type="EMBL" id="JAVRRT010000004">
    <property type="protein sequence ID" value="KAK5172571.1"/>
    <property type="molecule type" value="Genomic_DNA"/>
</dbReference>
<dbReference type="GO" id="GO:0003688">
    <property type="term" value="F:DNA replication origin binding"/>
    <property type="evidence" value="ECO:0007669"/>
    <property type="project" value="TreeGrafter"/>
</dbReference>
<evidence type="ECO:0000313" key="3">
    <source>
        <dbReference type="Proteomes" id="UP001337655"/>
    </source>
</evidence>
<proteinExistence type="predicted"/>
<feature type="compositionally biased region" description="Polar residues" evidence="1">
    <location>
        <begin position="420"/>
        <end position="456"/>
    </location>
</feature>
<dbReference type="PANTHER" id="PTHR42048">
    <property type="entry name" value="ARS-BINDING PROTEIN 2"/>
    <property type="match status" value="1"/>
</dbReference>
<feature type="region of interest" description="Disordered" evidence="1">
    <location>
        <begin position="39"/>
        <end position="96"/>
    </location>
</feature>
<comment type="caution">
    <text evidence="2">The sequence shown here is derived from an EMBL/GenBank/DDBJ whole genome shotgun (WGS) entry which is preliminary data.</text>
</comment>
<sequence>MYRHYQPGNADEQQYQIDANSQPFVYSSFQHPTNSIEPQLQQTQHLSPPRRTPGHSRHTSNESNIAPGHHSRSLSPQVRNSTPSRNASFTPTDRTLPSRHVTADSIVEAYVAFILYCNPNFSLDVDTTTLRTNFQSPPKSDNKDFEIYRLFELLRKFDAKEIKTWGQLALDLGVEAPDVSKGQSVQKVQQYSVRLKRWMRAMHVDAFFEYLLGKNHAYYQEVPHPNDPYPPTGRDGVLPEEDLAIRALDPSFRPKRGRRRNSETEQDEDTQAGAQNTQANQPQSAYPASAYPSANMSFNSSDPWANASAMQQHNFGFMDGPQSAIVAAVPSHMRWQNPSTPYPMTAHPGSMTTNIDAALSNEPKSAITPSARKRRKHGPAVSSAWPSGNAPGAKPRGRPPASRNVQDGPFSTFPADPSNDKSNPTFSVSVPSASKNDANQEPTIVQQPPAAQQRQSEGGRPGRLSLQVPKHSGGPVRLATPPRVMVTNETSESEHSAMENAANSRQRNQKAIMPAEADVPGFAFEALKRVVASDLLRAELLGRQHRLNGEEAKRLADAVLQRLNVPRADSDSQQDNLARLTAASWLGVGEQLNVPLGPATGTSKRLTVTRFRVDADGYEEVVSAYDMDTTASREVFDLSWSVTMGTCNGLFELKGLSLADPPPKATDVHDRLLDSWIETARRAGIDEDYVRSGQDKYAAEAGSIRSIRDPAGENVDWRAKYKILEFGARMAKGEFARYRERLVEKVLDTII</sequence>
<dbReference type="InterPro" id="IPR018562">
    <property type="entry name" value="ARS-binding_2"/>
</dbReference>
<dbReference type="AlphaFoldDB" id="A0AAV9PFY2"/>
<accession>A0AAV9PFY2</accession>
<organism evidence="2 3">
    <name type="scientific">Saxophila tyrrhenica</name>
    <dbReference type="NCBI Taxonomy" id="1690608"/>
    <lineage>
        <taxon>Eukaryota</taxon>
        <taxon>Fungi</taxon>
        <taxon>Dikarya</taxon>
        <taxon>Ascomycota</taxon>
        <taxon>Pezizomycotina</taxon>
        <taxon>Dothideomycetes</taxon>
        <taxon>Dothideomycetidae</taxon>
        <taxon>Mycosphaerellales</taxon>
        <taxon>Extremaceae</taxon>
        <taxon>Saxophila</taxon>
    </lineage>
</organism>
<dbReference type="RefSeq" id="XP_064661289.1">
    <property type="nucleotide sequence ID" value="XM_064799950.1"/>
</dbReference>
<evidence type="ECO:0000313" key="2">
    <source>
        <dbReference type="EMBL" id="KAK5172571.1"/>
    </source>
</evidence>
<dbReference type="Proteomes" id="UP001337655">
    <property type="component" value="Unassembled WGS sequence"/>
</dbReference>
<feature type="compositionally biased region" description="Polar residues" evidence="1">
    <location>
        <begin position="73"/>
        <end position="95"/>
    </location>
</feature>
<name>A0AAV9PFY2_9PEZI</name>
<reference evidence="2 3" key="1">
    <citation type="submission" date="2023-08" db="EMBL/GenBank/DDBJ databases">
        <title>Black Yeasts Isolated from many extreme environments.</title>
        <authorList>
            <person name="Coleine C."/>
            <person name="Stajich J.E."/>
            <person name="Selbmann L."/>
        </authorList>
    </citation>
    <scope>NUCLEOTIDE SEQUENCE [LARGE SCALE GENOMIC DNA]</scope>
    <source>
        <strain evidence="2 3">CCFEE 5935</strain>
    </source>
</reference>
<keyword evidence="3" id="KW-1185">Reference proteome</keyword>
<feature type="region of interest" description="Disordered" evidence="1">
    <location>
        <begin position="367"/>
        <end position="480"/>
    </location>
</feature>
<protein>
    <submittedName>
        <fullName evidence="2">Uncharacterized protein</fullName>
    </submittedName>
</protein>
<feature type="compositionally biased region" description="Low complexity" evidence="1">
    <location>
        <begin position="271"/>
        <end position="293"/>
    </location>
</feature>
<feature type="compositionally biased region" description="Low complexity" evidence="1">
    <location>
        <begin position="388"/>
        <end position="403"/>
    </location>
</feature>
<dbReference type="Pfam" id="PF09441">
    <property type="entry name" value="Abp2"/>
    <property type="match status" value="1"/>
</dbReference>